<dbReference type="AlphaFoldDB" id="A0A5C7GFJ4"/>
<feature type="domain" description="HYR" evidence="2">
    <location>
        <begin position="385"/>
        <end position="475"/>
    </location>
</feature>
<proteinExistence type="predicted"/>
<dbReference type="Proteomes" id="UP000321080">
    <property type="component" value="Unassembled WGS sequence"/>
</dbReference>
<dbReference type="EMBL" id="VRKQ01000013">
    <property type="protein sequence ID" value="TXG35995.1"/>
    <property type="molecule type" value="Genomic_DNA"/>
</dbReference>
<dbReference type="Pfam" id="PF02494">
    <property type="entry name" value="HYR"/>
    <property type="match status" value="1"/>
</dbReference>
<accession>A0A5C7GFJ4</accession>
<organism evidence="3 4">
    <name type="scientific">Seonamhaeicola maritimus</name>
    <dbReference type="NCBI Taxonomy" id="2591822"/>
    <lineage>
        <taxon>Bacteria</taxon>
        <taxon>Pseudomonadati</taxon>
        <taxon>Bacteroidota</taxon>
        <taxon>Flavobacteriia</taxon>
        <taxon>Flavobacteriales</taxon>
        <taxon>Flavobacteriaceae</taxon>
    </lineage>
</organism>
<evidence type="ECO:0000313" key="4">
    <source>
        <dbReference type="Proteomes" id="UP000321080"/>
    </source>
</evidence>
<protein>
    <submittedName>
        <fullName evidence="3">HYR domain-containing protein</fullName>
    </submittedName>
</protein>
<sequence length="500" mass="52368">MKTNTYKVLQNLAAILIFFGVYGSYGQDNSCIILDNCPADITVCADANMDGSSGPPFDGAIVNWNTPDVSQTCSGGTGNGNFNMLFELNEQLLTEDCWDFNYISRVGTDGGYVKLFSGNDGDGDDKSKIQTPFLIIEDDTNISIDVEYSDGNYNVQLFLIGGLDNFGNPYPDVQLSAQTVNGGQTTYSWNADFDPGNGSVTGVTGVYRLLFVFTYTGSKPNNANQGDTVIALEGFLSDDGCSAGVDFTVSAPNQGYYPIGVHDLEYVATYTSPSGQIITKTCSFTVTVVGLQVTATGTDVSCSGQTDGQITVQGSGATAGTISGYVLRNTGSNTVVGVISNPASDPNAAGVFTNLPPGDYTVEFDQLNNGQVCQATTTITIGTSVDNTDPTITCATPNSSYSTDNGVCTFTVPNNSLDPTIVNDNCGVASVLNDYNNGTTLNGATFPLGTTTVIWTVTDGNGNTASCTYDVVVQDNVDPTAICQDITVQLDANGDVTITA</sequence>
<evidence type="ECO:0000313" key="3">
    <source>
        <dbReference type="EMBL" id="TXG35995.1"/>
    </source>
</evidence>
<keyword evidence="1" id="KW-0677">Repeat</keyword>
<evidence type="ECO:0000256" key="1">
    <source>
        <dbReference type="ARBA" id="ARBA00022737"/>
    </source>
</evidence>
<name>A0A5C7GFJ4_9FLAO</name>
<dbReference type="RefSeq" id="WP_147769185.1">
    <property type="nucleotide sequence ID" value="NZ_VRKQ01000013.1"/>
</dbReference>
<feature type="non-terminal residue" evidence="3">
    <location>
        <position position="500"/>
    </location>
</feature>
<dbReference type="InterPro" id="IPR003410">
    <property type="entry name" value="HYR_dom"/>
</dbReference>
<reference evidence="3 4" key="1">
    <citation type="submission" date="2019-08" db="EMBL/GenBank/DDBJ databases">
        <title>Seonamhaeicola sediminis sp. nov., isolated from marine sediment.</title>
        <authorList>
            <person name="Cao W.R."/>
        </authorList>
    </citation>
    <scope>NUCLEOTIDE SEQUENCE [LARGE SCALE GENOMIC DNA]</scope>
    <source>
        <strain evidence="3 4">1505</strain>
    </source>
</reference>
<gene>
    <name evidence="3" type="ORF">FUA22_13625</name>
</gene>
<evidence type="ECO:0000259" key="2">
    <source>
        <dbReference type="PROSITE" id="PS50825"/>
    </source>
</evidence>
<comment type="caution">
    <text evidence="3">The sequence shown here is derived from an EMBL/GenBank/DDBJ whole genome shotgun (WGS) entry which is preliminary data.</text>
</comment>
<dbReference type="OrthoDB" id="9805017at2"/>
<dbReference type="PROSITE" id="PS50825">
    <property type="entry name" value="HYR"/>
    <property type="match status" value="1"/>
</dbReference>
<keyword evidence="4" id="KW-1185">Reference proteome</keyword>